<evidence type="ECO:0000313" key="1">
    <source>
        <dbReference type="EMBL" id="TDT70451.1"/>
    </source>
</evidence>
<organism evidence="1 2">
    <name type="scientific">Hypnocyclicus thermotrophus</name>
    <dbReference type="NCBI Taxonomy" id="1627895"/>
    <lineage>
        <taxon>Bacteria</taxon>
        <taxon>Fusobacteriati</taxon>
        <taxon>Fusobacteriota</taxon>
        <taxon>Fusobacteriia</taxon>
        <taxon>Fusobacteriales</taxon>
        <taxon>Fusobacteriaceae</taxon>
        <taxon>Hypnocyclicus</taxon>
    </lineage>
</organism>
<sequence>MEIFLGENKIKHSEKKILPEIVKINNKEYYKINNVDKMNPFFMTITSNSDHFMFISSTGGLTAGRKNPDNTIFPYYTDDKIHDTYEITGNKTIMIVEIKNKKYLWEPFSLNLIYDIQRNIYKNDLGNKIIFEEINNDLNITFQYSYENSEKYGFIKKSKIINKNSEKIKIDIIDGLQNILPYGVEKLVQDTKSTLIDGYKKVELIKDVNLGIYRLSSVPVDRAEPSEALSANVVWGIFNEIKNKKILLSSKQLNDFREGKLVKEEKEVKGEKGSYLVNLQFELENEKEWIITFDLNYDYSKLVKLIKNIKKDNIIEKLENDIKIGYEELKRFIALSDGIQFTNDKLNDKRHLSNVMFNIMRGGIFYKDYLIDKKDYLKYLNSCNKEIYNEFENSFNEIEYEINYFELINHVEKLNNPHLIRITLEYLPLIFSRRHGDPSRPWNIFNIDIKNEKGEYQFYYQGNWRDIFQNWESLAISYPGFIFSMITKFLNASTIDGYNPYRITKNGIDWELHDPEDPWSFIGYWGDHQIIYLLKLLELANEYYPEKLKEFLNKNIFTFANVPYRIKKYEDIKKDPQNTIDFDTKLNNLIEKIEKEIGYDAKFVLNGKTPRLVNFTEKLLVSLHAKIYNFILDAGIWMNTQRPEWNDANNALVGYGVSVVTLCYISRFLKFIKELYKNSNENSYKLSKELAQLTDSIYSIFVKNKEYLNNDFDDKKRLIITDELGLAGEKYREIVYKLEETEKIEYSKEKLLDLFDILLKFVDKSIVHNKKENGLYSAYNITNYNDKEMKVEFLYDMLEGQVAALSSFKLDIDEVIQLIEKMYSSELYRKDQESFMLYPDKRLPNFLEKNILPKEKVESLKIVQELLKENNETFIKKDIEGNYHFDSSFRNKNVLLEKLEFLSLNEKYNSLIKEEKSKLLDIYEEVFQHRLFTGRSGTFYKYEGLGSIYWHMVSKLVLAVAENIYIFDKNNVEKSKLEKLINYYYKIKEGLGIHKNPKDYGAFTTDPYSHTPKQSGVQQPGMTGQVKEDILSRFLELGIYVKNKEIIFNPIMLKKEEFINNEYLEFSFANTKIKYVISENPSLVVKYKCGDIQEFKELKFNKKVSNDIFNRSNNIEIIEVYLKL</sequence>
<name>A0AA46DYH5_9FUSO</name>
<accession>A0AA46DYH5</accession>
<dbReference type="RefSeq" id="WP_134112889.1">
    <property type="nucleotide sequence ID" value="NZ_SOBG01000004.1"/>
</dbReference>
<dbReference type="AlphaFoldDB" id="A0AA46DYH5"/>
<dbReference type="Proteomes" id="UP000294678">
    <property type="component" value="Unassembled WGS sequence"/>
</dbReference>
<comment type="caution">
    <text evidence="1">The sequence shown here is derived from an EMBL/GenBank/DDBJ whole genome shotgun (WGS) entry which is preliminary data.</text>
</comment>
<proteinExistence type="predicted"/>
<gene>
    <name evidence="1" type="ORF">EV215_0996</name>
</gene>
<protein>
    <recommendedName>
        <fullName evidence="3">Cellobiose phosphorylase</fullName>
    </recommendedName>
</protein>
<evidence type="ECO:0000313" key="2">
    <source>
        <dbReference type="Proteomes" id="UP000294678"/>
    </source>
</evidence>
<evidence type="ECO:0008006" key="3">
    <source>
        <dbReference type="Google" id="ProtNLM"/>
    </source>
</evidence>
<reference evidence="1 2" key="1">
    <citation type="submission" date="2019-03" db="EMBL/GenBank/DDBJ databases">
        <title>Genomic Encyclopedia of Type Strains, Phase IV (KMG-IV): sequencing the most valuable type-strain genomes for metagenomic binning, comparative biology and taxonomic classification.</title>
        <authorList>
            <person name="Goeker M."/>
        </authorList>
    </citation>
    <scope>NUCLEOTIDE SEQUENCE [LARGE SCALE GENOMIC DNA]</scope>
    <source>
        <strain evidence="1 2">DSM 100055</strain>
    </source>
</reference>
<dbReference type="EMBL" id="SOBG01000004">
    <property type="protein sequence ID" value="TDT70451.1"/>
    <property type="molecule type" value="Genomic_DNA"/>
</dbReference>
<keyword evidence="2" id="KW-1185">Reference proteome</keyword>